<proteinExistence type="predicted"/>
<dbReference type="InterPro" id="IPR024445">
    <property type="entry name" value="Tnp_ISXO2-like"/>
</dbReference>
<dbReference type="PANTHER" id="PTHR33293:SF1">
    <property type="entry name" value="INSERTION ELEMENT IS1 1 PROTEIN INSB-RELATED"/>
    <property type="match status" value="1"/>
</dbReference>
<dbReference type="InterPro" id="IPR051354">
    <property type="entry name" value="Transposase_27_IS1"/>
</dbReference>
<accession>A0ABZ0PT34</accession>
<sequence>MDTQAFHHWLAQLGQLSPQQKSTLHQALQSPPTTAVLDDLPALQSCPHCQGAARHLAPWGWSRGLRRYRCRSCRRTCTALSATGLARLHYPERWKDYAQALINGLSVRKAAKVCGISKNTAFLWRHRFLAAAAEHHATHETGIVEVDETFFLESFKGQRRLPRPPRKRGGVSVTRGTGKDQIPVMVVRDREGHTADFTLAKLDAVHVRKALAPLIDKESVLCTDGAAVYASFARMQGITHQVVHARPGQRVRQGAFHIQNVNAYHSRLKNWMTRFHGVATRYLPNYLGWRRMLERYQQSIRPVHCIHEAVGRTMQHAIGT</sequence>
<reference evidence="2 3" key="1">
    <citation type="submission" date="2023-11" db="EMBL/GenBank/DDBJ databases">
        <title>Complete genome of Pseudomonas benzenivorans BA3361.</title>
        <authorList>
            <person name="Shin S.Y."/>
            <person name="Song J."/>
            <person name="Kang H."/>
        </authorList>
    </citation>
    <scope>NUCLEOTIDE SEQUENCE [LARGE SCALE GENOMIC DNA]</scope>
    <source>
        <strain evidence="2 3">HNIBRBA3361</strain>
    </source>
</reference>
<dbReference type="SMART" id="SM01126">
    <property type="entry name" value="DDE_Tnp_IS1595"/>
    <property type="match status" value="1"/>
</dbReference>
<evidence type="ECO:0000313" key="3">
    <source>
        <dbReference type="Proteomes" id="UP001305928"/>
    </source>
</evidence>
<dbReference type="Pfam" id="PF12762">
    <property type="entry name" value="DDE_Tnp_IS1595"/>
    <property type="match status" value="1"/>
</dbReference>
<dbReference type="NCBIfam" id="NF033547">
    <property type="entry name" value="transpos_IS1595"/>
    <property type="match status" value="1"/>
</dbReference>
<evidence type="ECO:0000313" key="2">
    <source>
        <dbReference type="EMBL" id="WPC03847.1"/>
    </source>
</evidence>
<dbReference type="EMBL" id="CP137892">
    <property type="protein sequence ID" value="WPC03847.1"/>
    <property type="molecule type" value="Genomic_DNA"/>
</dbReference>
<protein>
    <submittedName>
        <fullName evidence="2">IS1595 family transposase</fullName>
    </submittedName>
</protein>
<dbReference type="PANTHER" id="PTHR33293">
    <property type="entry name" value="INSERTION ELEMENT IS1 1 PROTEIN INSB-RELATED"/>
    <property type="match status" value="1"/>
</dbReference>
<dbReference type="Proteomes" id="UP001305928">
    <property type="component" value="Chromosome"/>
</dbReference>
<organism evidence="2 3">
    <name type="scientific">Pseudomonas benzenivorans</name>
    <dbReference type="NCBI Taxonomy" id="556533"/>
    <lineage>
        <taxon>Bacteria</taxon>
        <taxon>Pseudomonadati</taxon>
        <taxon>Pseudomonadota</taxon>
        <taxon>Gammaproteobacteria</taxon>
        <taxon>Pseudomonadales</taxon>
        <taxon>Pseudomonadaceae</taxon>
        <taxon>Pseudomonas</taxon>
    </lineage>
</organism>
<evidence type="ECO:0000259" key="1">
    <source>
        <dbReference type="SMART" id="SM01126"/>
    </source>
</evidence>
<name>A0ABZ0PT34_9PSED</name>
<feature type="domain" description="ISXO2-like transposase" evidence="1">
    <location>
        <begin position="139"/>
        <end position="292"/>
    </location>
</feature>
<dbReference type="Pfam" id="PF13384">
    <property type="entry name" value="HTH_23"/>
    <property type="match status" value="1"/>
</dbReference>
<dbReference type="RefSeq" id="WP_318642517.1">
    <property type="nucleotide sequence ID" value="NZ_CP137892.1"/>
</dbReference>
<keyword evidence="3" id="KW-1185">Reference proteome</keyword>
<gene>
    <name evidence="2" type="ORF">SBP02_13780</name>
</gene>